<evidence type="ECO:0000313" key="1">
    <source>
        <dbReference type="EMBL" id="EAR84519.1"/>
    </source>
</evidence>
<evidence type="ECO:0000313" key="2">
    <source>
        <dbReference type="Proteomes" id="UP000009168"/>
    </source>
</evidence>
<dbReference type="KEGG" id="tet:TTHERM_00655470"/>
<dbReference type="AlphaFoldDB" id="Q22H05"/>
<proteinExistence type="predicted"/>
<dbReference type="EMBL" id="GG662502">
    <property type="protein sequence ID" value="EAR84519.1"/>
    <property type="molecule type" value="Genomic_DNA"/>
</dbReference>
<dbReference type="RefSeq" id="XP_001032182.1">
    <property type="nucleotide sequence ID" value="XM_001032182.1"/>
</dbReference>
<sequence length="439" mass="52219">MSRTLSELNLQDQKQAFDILQRQEQSFKHSITQNQFRSTFTKLSKQKKNDLPDIYNLKKDTPVDIFKPKDGQYQNLNFKPKMNLTNKDFYQPLQYVLRPRKIKNDDKKDEEQIVVGKKPSMKIFENKQNPKPVKSIYKFQIEEENWVDSVKPPRSSMNPLHLVPNPTQNKEDLEVKKANIQVKNIKTPFKNEFIGNQINNNEEITQKIGKELEEQFNNNETLKKEFQEFLKWQNQTQKGMSRSTSQNHFYKNNSNITNQDHIIQIAKCLILTHNNSPSNLKNKRVITLGRPGDDFLRVTKYKDQIYYEKKMERDKVNQNWNEVNGNFDELHYSSYMKGQQNLKISRLSKGIVEQQKPDLKCVYPLKIVFNKNKRLDVSVKRLNRKRVDYLNQIYAKHMMAYLYNENKHHEFNDNNPDEQNEYGFEDLQNGIYVTTIPPQ</sequence>
<dbReference type="GeneID" id="7832790"/>
<protein>
    <submittedName>
        <fullName evidence="1">Uncharacterized protein</fullName>
    </submittedName>
</protein>
<reference evidence="2" key="1">
    <citation type="journal article" date="2006" name="PLoS Biol.">
        <title>Macronuclear genome sequence of the ciliate Tetrahymena thermophila, a model eukaryote.</title>
        <authorList>
            <person name="Eisen J.A."/>
            <person name="Coyne R.S."/>
            <person name="Wu M."/>
            <person name="Wu D."/>
            <person name="Thiagarajan M."/>
            <person name="Wortman J.R."/>
            <person name="Badger J.H."/>
            <person name="Ren Q."/>
            <person name="Amedeo P."/>
            <person name="Jones K.M."/>
            <person name="Tallon L.J."/>
            <person name="Delcher A.L."/>
            <person name="Salzberg S.L."/>
            <person name="Silva J.C."/>
            <person name="Haas B.J."/>
            <person name="Majoros W.H."/>
            <person name="Farzad M."/>
            <person name="Carlton J.M."/>
            <person name="Smith R.K. Jr."/>
            <person name="Garg J."/>
            <person name="Pearlman R.E."/>
            <person name="Karrer K.M."/>
            <person name="Sun L."/>
            <person name="Manning G."/>
            <person name="Elde N.C."/>
            <person name="Turkewitz A.P."/>
            <person name="Asai D.J."/>
            <person name="Wilkes D.E."/>
            <person name="Wang Y."/>
            <person name="Cai H."/>
            <person name="Collins K."/>
            <person name="Stewart B.A."/>
            <person name="Lee S.R."/>
            <person name="Wilamowska K."/>
            <person name="Weinberg Z."/>
            <person name="Ruzzo W.L."/>
            <person name="Wloga D."/>
            <person name="Gaertig J."/>
            <person name="Frankel J."/>
            <person name="Tsao C.-C."/>
            <person name="Gorovsky M.A."/>
            <person name="Keeling P.J."/>
            <person name="Waller R.F."/>
            <person name="Patron N.J."/>
            <person name="Cherry J.M."/>
            <person name="Stover N.A."/>
            <person name="Krieger C.J."/>
            <person name="del Toro C."/>
            <person name="Ryder H.F."/>
            <person name="Williamson S.C."/>
            <person name="Barbeau R.A."/>
            <person name="Hamilton E.P."/>
            <person name="Orias E."/>
        </authorList>
    </citation>
    <scope>NUCLEOTIDE SEQUENCE [LARGE SCALE GENOMIC DNA]</scope>
    <source>
        <strain evidence="2">SB210</strain>
    </source>
</reference>
<gene>
    <name evidence="1" type="ORF">TTHERM_00655470</name>
</gene>
<accession>Q22H05</accession>
<keyword evidence="2" id="KW-1185">Reference proteome</keyword>
<dbReference type="Proteomes" id="UP000009168">
    <property type="component" value="Unassembled WGS sequence"/>
</dbReference>
<name>Q22H05_TETTS</name>
<dbReference type="HOGENOM" id="CLU_624858_0_0_1"/>
<organism evidence="1 2">
    <name type="scientific">Tetrahymena thermophila (strain SB210)</name>
    <dbReference type="NCBI Taxonomy" id="312017"/>
    <lineage>
        <taxon>Eukaryota</taxon>
        <taxon>Sar</taxon>
        <taxon>Alveolata</taxon>
        <taxon>Ciliophora</taxon>
        <taxon>Intramacronucleata</taxon>
        <taxon>Oligohymenophorea</taxon>
        <taxon>Hymenostomatida</taxon>
        <taxon>Tetrahymenina</taxon>
        <taxon>Tetrahymenidae</taxon>
        <taxon>Tetrahymena</taxon>
    </lineage>
</organism>
<dbReference type="InParanoid" id="Q22H05"/>